<name>A0A2U2CC97_9RHOB</name>
<comment type="caution">
    <text evidence="3">The sequence shown here is derived from an EMBL/GenBank/DDBJ whole genome shotgun (WGS) entry which is preliminary data.</text>
</comment>
<dbReference type="EMBL" id="QEYD01000004">
    <property type="protein sequence ID" value="PWE29480.1"/>
    <property type="molecule type" value="Genomic_DNA"/>
</dbReference>
<evidence type="ECO:0000313" key="3">
    <source>
        <dbReference type="EMBL" id="PWE29480.1"/>
    </source>
</evidence>
<evidence type="ECO:0000313" key="4">
    <source>
        <dbReference type="Proteomes" id="UP000244940"/>
    </source>
</evidence>
<proteinExistence type="predicted"/>
<dbReference type="PANTHER" id="PTHR47307">
    <property type="entry name" value="GLUTATHIONE-REGULATED POTASSIUM-EFFLUX SYSTEM ANCILLARY PROTEIN KEFG"/>
    <property type="match status" value="1"/>
</dbReference>
<sequence length="198" mass="22384">MPRLLHIAAHPAPSSSRANRAMLRASRALTGISRLDLYAEYPRYDIDIGEEQQRLLDHDIIVLQFPIFWYSCPALVKEWLDLTWEHGFAYGQNGDKLKGKVLALAVTAGGPQEAYRPEGYQHYELRTFLTPFEQTARLAQMRFPAPYVLHGALKADPEAHAEGFARYLAALRDDRLDLARAEAQDILTHDTLPLTESA</sequence>
<dbReference type="InterPro" id="IPR046980">
    <property type="entry name" value="KefG/KefF"/>
</dbReference>
<keyword evidence="4" id="KW-1185">Reference proteome</keyword>
<dbReference type="GO" id="GO:0009055">
    <property type="term" value="F:electron transfer activity"/>
    <property type="evidence" value="ECO:0007669"/>
    <property type="project" value="TreeGrafter"/>
</dbReference>
<dbReference type="GO" id="GO:0003955">
    <property type="term" value="F:NAD(P)H dehydrogenase (quinone) activity"/>
    <property type="evidence" value="ECO:0007669"/>
    <property type="project" value="TreeGrafter"/>
</dbReference>
<gene>
    <name evidence="3" type="ORF">C4N9_06940</name>
</gene>
<evidence type="ECO:0000259" key="2">
    <source>
        <dbReference type="Pfam" id="PF02525"/>
    </source>
</evidence>
<reference evidence="3 4" key="1">
    <citation type="submission" date="2018-05" db="EMBL/GenBank/DDBJ databases">
        <title>Pararhodobacter marina sp. nov., isolated from deep-sea water of the Indian Ocean.</title>
        <authorList>
            <person name="Lai Q.Sr."/>
            <person name="Liu X."/>
            <person name="Shao Z."/>
        </authorList>
    </citation>
    <scope>NUCLEOTIDE SEQUENCE [LARGE SCALE GENOMIC DNA]</scope>
    <source>
        <strain evidence="3 4">CIC4N-9</strain>
    </source>
</reference>
<accession>A0A2U2CC97</accession>
<feature type="domain" description="Flavodoxin-like fold" evidence="2">
    <location>
        <begin position="3"/>
        <end position="170"/>
    </location>
</feature>
<protein>
    <submittedName>
        <fullName evidence="3">Potassium transporter KefG</fullName>
    </submittedName>
</protein>
<dbReference type="GO" id="GO:0010181">
    <property type="term" value="F:FMN binding"/>
    <property type="evidence" value="ECO:0007669"/>
    <property type="project" value="TreeGrafter"/>
</dbReference>
<dbReference type="AlphaFoldDB" id="A0A2U2CC97"/>
<dbReference type="Gene3D" id="3.40.50.360">
    <property type="match status" value="1"/>
</dbReference>
<dbReference type="InterPro" id="IPR003680">
    <property type="entry name" value="Flavodoxin_fold"/>
</dbReference>
<dbReference type="Pfam" id="PF02525">
    <property type="entry name" value="Flavodoxin_2"/>
    <property type="match status" value="1"/>
</dbReference>
<dbReference type="OrthoDB" id="9798454at2"/>
<dbReference type="InterPro" id="IPR029039">
    <property type="entry name" value="Flavoprotein-like_sf"/>
</dbReference>
<organism evidence="3 4">
    <name type="scientific">Pararhodobacter marinus</name>
    <dbReference type="NCBI Taxonomy" id="2184063"/>
    <lineage>
        <taxon>Bacteria</taxon>
        <taxon>Pseudomonadati</taxon>
        <taxon>Pseudomonadota</taxon>
        <taxon>Alphaproteobacteria</taxon>
        <taxon>Rhodobacterales</taxon>
        <taxon>Paracoccaceae</taxon>
        <taxon>Pararhodobacter</taxon>
    </lineage>
</organism>
<evidence type="ECO:0000256" key="1">
    <source>
        <dbReference type="ARBA" id="ARBA00023002"/>
    </source>
</evidence>
<keyword evidence="1" id="KW-0560">Oxidoreductase</keyword>
<dbReference type="Proteomes" id="UP000244940">
    <property type="component" value="Unassembled WGS sequence"/>
</dbReference>
<dbReference type="SUPFAM" id="SSF52218">
    <property type="entry name" value="Flavoproteins"/>
    <property type="match status" value="1"/>
</dbReference>
<dbReference type="PANTHER" id="PTHR47307:SF1">
    <property type="entry name" value="GLUTATHIONE-REGULATED POTASSIUM-EFFLUX SYSTEM ANCILLARY PROTEIN KEFG"/>
    <property type="match status" value="1"/>
</dbReference>
<dbReference type="RefSeq" id="WP_109532594.1">
    <property type="nucleotide sequence ID" value="NZ_CAXPUO010000051.1"/>
</dbReference>
<dbReference type="GeneID" id="94364618"/>